<dbReference type="PANTHER" id="PTHR42801:SF4">
    <property type="entry name" value="AHPC_TSA FAMILY PROTEIN"/>
    <property type="match status" value="1"/>
</dbReference>
<dbReference type="PIRSF" id="PIRSF000239">
    <property type="entry name" value="AHPC"/>
    <property type="match status" value="1"/>
</dbReference>
<dbReference type="GO" id="GO:0045454">
    <property type="term" value="P:cell redox homeostasis"/>
    <property type="evidence" value="ECO:0007669"/>
    <property type="project" value="TreeGrafter"/>
</dbReference>
<evidence type="ECO:0000256" key="8">
    <source>
        <dbReference type="ARBA" id="ARBA00023284"/>
    </source>
</evidence>
<comment type="function">
    <text evidence="1">Thiol-specific peroxidase that catalyzes the reduction of hydrogen peroxide and organic hydroperoxides to water and alcohols, respectively. Plays a role in cell protection against oxidative stress by detoxifying peroxides and as sensor of hydrogen peroxide-mediated signaling events.</text>
</comment>
<dbReference type="RefSeq" id="WP_005009278.1">
    <property type="nucleotide sequence ID" value="NZ_HG422173.1"/>
</dbReference>
<keyword evidence="4 14" id="KW-0575">Peroxidase</keyword>
<proteinExistence type="inferred from homology"/>
<evidence type="ECO:0000313" key="15">
    <source>
        <dbReference type="Proteomes" id="UP000011704"/>
    </source>
</evidence>
<evidence type="ECO:0000256" key="9">
    <source>
        <dbReference type="ARBA" id="ARBA00032824"/>
    </source>
</evidence>
<dbReference type="InterPro" id="IPR013766">
    <property type="entry name" value="Thioredoxin_domain"/>
</dbReference>
<keyword evidence="7" id="KW-1015">Disulfide bond</keyword>
<accession>M1YZT1</accession>
<evidence type="ECO:0000256" key="6">
    <source>
        <dbReference type="ARBA" id="ARBA00023002"/>
    </source>
</evidence>
<evidence type="ECO:0000313" key="14">
    <source>
        <dbReference type="EMBL" id="CCQ91007.1"/>
    </source>
</evidence>
<evidence type="ECO:0000256" key="4">
    <source>
        <dbReference type="ARBA" id="ARBA00022559"/>
    </source>
</evidence>
<evidence type="ECO:0000256" key="11">
    <source>
        <dbReference type="ARBA" id="ARBA00042639"/>
    </source>
</evidence>
<comment type="catalytic activity">
    <reaction evidence="12">
        <text>a hydroperoxide + [thioredoxin]-dithiol = an alcohol + [thioredoxin]-disulfide + H2O</text>
        <dbReference type="Rhea" id="RHEA:62620"/>
        <dbReference type="Rhea" id="RHEA-COMP:10698"/>
        <dbReference type="Rhea" id="RHEA-COMP:10700"/>
        <dbReference type="ChEBI" id="CHEBI:15377"/>
        <dbReference type="ChEBI" id="CHEBI:29950"/>
        <dbReference type="ChEBI" id="CHEBI:30879"/>
        <dbReference type="ChEBI" id="CHEBI:35924"/>
        <dbReference type="ChEBI" id="CHEBI:50058"/>
        <dbReference type="EC" id="1.11.1.24"/>
    </reaction>
</comment>
<dbReference type="GO" id="GO:0008379">
    <property type="term" value="F:thioredoxin peroxidase activity"/>
    <property type="evidence" value="ECO:0007669"/>
    <property type="project" value="TreeGrafter"/>
</dbReference>
<name>M1YZT1_NITG3</name>
<feature type="domain" description="Thioredoxin" evidence="13">
    <location>
        <begin position="5"/>
        <end position="173"/>
    </location>
</feature>
<comment type="similarity">
    <text evidence="10">Belongs to the peroxiredoxin family. BCP/PrxQ subfamily.</text>
</comment>
<dbReference type="OrthoDB" id="9809746at2"/>
<evidence type="ECO:0000259" key="13">
    <source>
        <dbReference type="PROSITE" id="PS51352"/>
    </source>
</evidence>
<evidence type="ECO:0000256" key="2">
    <source>
        <dbReference type="ARBA" id="ARBA00011245"/>
    </source>
</evidence>
<dbReference type="HOGENOM" id="CLU_042529_14_1_0"/>
<keyword evidence="8" id="KW-0676">Redox-active center</keyword>
<dbReference type="AlphaFoldDB" id="M1YZT1"/>
<organism evidence="14 15">
    <name type="scientific">Nitrospina gracilis (strain 3/211)</name>
    <dbReference type="NCBI Taxonomy" id="1266370"/>
    <lineage>
        <taxon>Bacteria</taxon>
        <taxon>Pseudomonadati</taxon>
        <taxon>Nitrospinota/Tectimicrobiota group</taxon>
        <taxon>Nitrospinota</taxon>
        <taxon>Nitrospinia</taxon>
        <taxon>Nitrospinales</taxon>
        <taxon>Nitrospinaceae</taxon>
        <taxon>Nitrospina</taxon>
    </lineage>
</organism>
<dbReference type="GO" id="GO:0034599">
    <property type="term" value="P:cellular response to oxidative stress"/>
    <property type="evidence" value="ECO:0007669"/>
    <property type="project" value="TreeGrafter"/>
</dbReference>
<dbReference type="CDD" id="cd03017">
    <property type="entry name" value="PRX_BCP"/>
    <property type="match status" value="1"/>
</dbReference>
<gene>
    <name evidence="14" type="ORF">NITGR_550009</name>
</gene>
<comment type="caution">
    <text evidence="14">The sequence shown here is derived from an EMBL/GenBank/DDBJ whole genome shotgun (WGS) entry which is preliminary data.</text>
</comment>
<evidence type="ECO:0000256" key="10">
    <source>
        <dbReference type="ARBA" id="ARBA00038489"/>
    </source>
</evidence>
<keyword evidence="6 14" id="KW-0560">Oxidoreductase</keyword>
<comment type="subunit">
    <text evidence="2">Monomer.</text>
</comment>
<evidence type="ECO:0000256" key="7">
    <source>
        <dbReference type="ARBA" id="ARBA00023157"/>
    </source>
</evidence>
<dbReference type="Gene3D" id="3.40.30.10">
    <property type="entry name" value="Glutaredoxin"/>
    <property type="match status" value="1"/>
</dbReference>
<dbReference type="InParanoid" id="M1YZT1"/>
<evidence type="ECO:0000256" key="12">
    <source>
        <dbReference type="ARBA" id="ARBA00049091"/>
    </source>
</evidence>
<evidence type="ECO:0000256" key="1">
    <source>
        <dbReference type="ARBA" id="ARBA00003330"/>
    </source>
</evidence>
<reference evidence="14 15" key="1">
    <citation type="journal article" date="2013" name="Front. Microbiol.">
        <title>The genome of Nitrospina gracilis illuminates the metabolism and evolution of the major marine nitrite oxidizer.</title>
        <authorList>
            <person name="Luecker S."/>
            <person name="Nowka B."/>
            <person name="Rattei T."/>
            <person name="Spieck E."/>
            <person name="and Daims H."/>
        </authorList>
    </citation>
    <scope>NUCLEOTIDE SEQUENCE [LARGE SCALE GENOMIC DNA]</scope>
    <source>
        <strain evidence="14 15">3/211</strain>
    </source>
</reference>
<dbReference type="InterPro" id="IPR036249">
    <property type="entry name" value="Thioredoxin-like_sf"/>
</dbReference>
<keyword evidence="5" id="KW-0049">Antioxidant</keyword>
<dbReference type="EC" id="1.11.1.24" evidence="3"/>
<evidence type="ECO:0000256" key="5">
    <source>
        <dbReference type="ARBA" id="ARBA00022862"/>
    </source>
</evidence>
<dbReference type="InterPro" id="IPR000866">
    <property type="entry name" value="AhpC/TSA"/>
</dbReference>
<dbReference type="Proteomes" id="UP000011704">
    <property type="component" value="Unassembled WGS sequence"/>
</dbReference>
<dbReference type="GO" id="GO:0005737">
    <property type="term" value="C:cytoplasm"/>
    <property type="evidence" value="ECO:0007669"/>
    <property type="project" value="TreeGrafter"/>
</dbReference>
<dbReference type="PROSITE" id="PS51352">
    <property type="entry name" value="THIOREDOXIN_2"/>
    <property type="match status" value="1"/>
</dbReference>
<dbReference type="SUPFAM" id="SSF52833">
    <property type="entry name" value="Thioredoxin-like"/>
    <property type="match status" value="1"/>
</dbReference>
<dbReference type="InterPro" id="IPR050924">
    <property type="entry name" value="Peroxiredoxin_BCP/PrxQ"/>
</dbReference>
<dbReference type="InterPro" id="IPR024706">
    <property type="entry name" value="Peroxiredoxin_AhpC-typ"/>
</dbReference>
<dbReference type="STRING" id="1266370.NITGR_550009"/>
<keyword evidence="15" id="KW-1185">Reference proteome</keyword>
<protein>
    <recommendedName>
        <fullName evidence="3">thioredoxin-dependent peroxiredoxin</fullName>
        <ecNumber evidence="3">1.11.1.24</ecNumber>
    </recommendedName>
    <alternativeName>
        <fullName evidence="9">Thioredoxin peroxidase</fullName>
    </alternativeName>
    <alternativeName>
        <fullName evidence="11">Thioredoxin-dependent peroxiredoxin Bcp</fullName>
    </alternativeName>
</protein>
<dbReference type="PANTHER" id="PTHR42801">
    <property type="entry name" value="THIOREDOXIN-DEPENDENT PEROXIDE REDUCTASE"/>
    <property type="match status" value="1"/>
</dbReference>
<dbReference type="EMBL" id="CAQJ01000061">
    <property type="protein sequence ID" value="CCQ91007.1"/>
    <property type="molecule type" value="Genomic_DNA"/>
</dbReference>
<evidence type="ECO:0000256" key="3">
    <source>
        <dbReference type="ARBA" id="ARBA00013017"/>
    </source>
</evidence>
<dbReference type="Pfam" id="PF00578">
    <property type="entry name" value="AhpC-TSA"/>
    <property type="match status" value="1"/>
</dbReference>
<sequence length="173" mass="20109">MADKLEVGDRAPNFELPAVYGYKAGATSPSAEEGVTIKLKDFEGKQWVILVFYTFDASPEDTRLMVSLNGYNRKFQTKEVEMMGISWNGVQSHRQFIEVYQLNFTLLSDEKKEMTQKYGVVYEEDDMGQMVKKIRRSTFVIDKTGMIRAIWDDIEDLREHPKDVWAFIQKEKS</sequence>